<organism evidence="1 2">
    <name type="scientific">Meloidogyne enterolobii</name>
    <name type="common">Root-knot nematode worm</name>
    <name type="synonym">Meloidogyne mayaguensis</name>
    <dbReference type="NCBI Taxonomy" id="390850"/>
    <lineage>
        <taxon>Eukaryota</taxon>
        <taxon>Metazoa</taxon>
        <taxon>Ecdysozoa</taxon>
        <taxon>Nematoda</taxon>
        <taxon>Chromadorea</taxon>
        <taxon>Rhabditida</taxon>
        <taxon>Tylenchina</taxon>
        <taxon>Tylenchomorpha</taxon>
        <taxon>Tylenchoidea</taxon>
        <taxon>Meloidogynidae</taxon>
        <taxon>Meloidogyninae</taxon>
        <taxon>Meloidogyne</taxon>
    </lineage>
</organism>
<dbReference type="Proteomes" id="UP001497535">
    <property type="component" value="Unassembled WGS sequence"/>
</dbReference>
<keyword evidence="2" id="KW-1185">Reference proteome</keyword>
<accession>A0ACB0ZBQ4</accession>
<sequence>MPLVLAQIRIVMFVIQRLWMVNNQQNLLEEAAHVALAEEILFHKRTLLTLIILRRQIINNFEDEVALTADVAMDVEILLLVSFRSFKSLFFITPLTNFFK</sequence>
<protein>
    <submittedName>
        <fullName evidence="1">Uncharacterized protein</fullName>
    </submittedName>
</protein>
<name>A0ACB0ZBQ4_MELEN</name>
<comment type="caution">
    <text evidence="1">The sequence shown here is derived from an EMBL/GenBank/DDBJ whole genome shotgun (WGS) entry which is preliminary data.</text>
</comment>
<dbReference type="EMBL" id="CAVMJV010000030">
    <property type="protein sequence ID" value="CAK5076410.1"/>
    <property type="molecule type" value="Genomic_DNA"/>
</dbReference>
<proteinExistence type="predicted"/>
<evidence type="ECO:0000313" key="1">
    <source>
        <dbReference type="EMBL" id="CAK5076410.1"/>
    </source>
</evidence>
<evidence type="ECO:0000313" key="2">
    <source>
        <dbReference type="Proteomes" id="UP001497535"/>
    </source>
</evidence>
<gene>
    <name evidence="1" type="ORF">MENTE1834_LOCUS23275</name>
</gene>
<reference evidence="1" key="1">
    <citation type="submission" date="2023-11" db="EMBL/GenBank/DDBJ databases">
        <authorList>
            <person name="Poullet M."/>
        </authorList>
    </citation>
    <scope>NUCLEOTIDE SEQUENCE</scope>
    <source>
        <strain evidence="1">E1834</strain>
    </source>
</reference>